<accession>T1FQT8</accession>
<feature type="compositionally biased region" description="Acidic residues" evidence="5">
    <location>
        <begin position="353"/>
        <end position="377"/>
    </location>
</feature>
<dbReference type="InterPro" id="IPR006709">
    <property type="entry name" value="SSU_processome_Utp14"/>
</dbReference>
<dbReference type="GO" id="GO:0005730">
    <property type="term" value="C:nucleolus"/>
    <property type="evidence" value="ECO:0000318"/>
    <property type="project" value="GO_Central"/>
</dbReference>
<feature type="region of interest" description="Disordered" evidence="5">
    <location>
        <begin position="233"/>
        <end position="253"/>
    </location>
</feature>
<evidence type="ECO:0000313" key="6">
    <source>
        <dbReference type="EMBL" id="ESN96389.1"/>
    </source>
</evidence>
<feature type="compositionally biased region" description="Basic and acidic residues" evidence="5">
    <location>
        <begin position="336"/>
        <end position="346"/>
    </location>
</feature>
<comment type="similarity">
    <text evidence="2">Belongs to the UTP14 family.</text>
</comment>
<feature type="compositionally biased region" description="Basic and acidic residues" evidence="5">
    <location>
        <begin position="242"/>
        <end position="253"/>
    </location>
</feature>
<dbReference type="FunCoup" id="T1FQT8">
    <property type="interactions" value="1010"/>
</dbReference>
<gene>
    <name evidence="7" type="primary">20211185</name>
    <name evidence="6" type="ORF">HELRODRAFT_189225</name>
</gene>
<evidence type="ECO:0000256" key="5">
    <source>
        <dbReference type="SAM" id="MobiDB-lite"/>
    </source>
</evidence>
<reference evidence="7" key="3">
    <citation type="submission" date="2015-06" db="UniProtKB">
        <authorList>
            <consortium name="EnsemblMetazoa"/>
        </authorList>
    </citation>
    <scope>IDENTIFICATION</scope>
</reference>
<dbReference type="Proteomes" id="UP000015101">
    <property type="component" value="Unassembled WGS sequence"/>
</dbReference>
<dbReference type="EnsemblMetazoa" id="HelroT189225">
    <property type="protein sequence ID" value="HelroP189225"/>
    <property type="gene ID" value="HelroG189225"/>
</dbReference>
<feature type="compositionally biased region" description="Acidic residues" evidence="5">
    <location>
        <begin position="461"/>
        <end position="483"/>
    </location>
</feature>
<dbReference type="EMBL" id="AMQM01001385">
    <property type="status" value="NOT_ANNOTATED_CDS"/>
    <property type="molecule type" value="Genomic_DNA"/>
</dbReference>
<feature type="compositionally biased region" description="Acidic residues" evidence="5">
    <location>
        <begin position="401"/>
        <end position="424"/>
    </location>
</feature>
<dbReference type="OrthoDB" id="277439at2759"/>
<feature type="compositionally biased region" description="Basic and acidic residues" evidence="5">
    <location>
        <begin position="451"/>
        <end position="460"/>
    </location>
</feature>
<feature type="region of interest" description="Disordered" evidence="5">
    <location>
        <begin position="704"/>
        <end position="736"/>
    </location>
</feature>
<evidence type="ECO:0000256" key="2">
    <source>
        <dbReference type="ARBA" id="ARBA00007774"/>
    </source>
</evidence>
<dbReference type="AlphaFoldDB" id="T1FQT8"/>
<dbReference type="Pfam" id="PF04615">
    <property type="entry name" value="Utp14"/>
    <property type="match status" value="1"/>
</dbReference>
<reference evidence="8" key="1">
    <citation type="submission" date="2012-12" db="EMBL/GenBank/DDBJ databases">
        <authorList>
            <person name="Hellsten U."/>
            <person name="Grimwood J."/>
            <person name="Chapman J.A."/>
            <person name="Shapiro H."/>
            <person name="Aerts A."/>
            <person name="Otillar R.P."/>
            <person name="Terry A.Y."/>
            <person name="Boore J.L."/>
            <person name="Simakov O."/>
            <person name="Marletaz F."/>
            <person name="Cho S.-J."/>
            <person name="Edsinger-Gonzales E."/>
            <person name="Havlak P."/>
            <person name="Kuo D.-H."/>
            <person name="Larsson T."/>
            <person name="Lv J."/>
            <person name="Arendt D."/>
            <person name="Savage R."/>
            <person name="Osoegawa K."/>
            <person name="de Jong P."/>
            <person name="Lindberg D.R."/>
            <person name="Seaver E.C."/>
            <person name="Weisblat D.A."/>
            <person name="Putnam N.H."/>
            <person name="Grigoriev I.V."/>
            <person name="Rokhsar D.S."/>
        </authorList>
    </citation>
    <scope>NUCLEOTIDE SEQUENCE</scope>
</reference>
<sequence length="736" mass="84969">MSNKADDDFELWNNEKICEDENENEDELKLQHLKKTVAQLSGKQRRADLRTEPTTNISTLTSLNKVSLDDLISPETKQSKDLLALKKDLKKQNVLEKPLHRAEHEKIRRIIGYEEAVKTMTCWDPIIKGYDKQKHMNYPLVQPNINIIEKTNTFVKHQKPLTNLELAVADVLQANKDHLIDTKPLSAFEERALKAMSIEKAQARRAELQKQRALLSYHAAKMKRQGKIKSKRYHRLLRKSKRKEDEKKLEEMKVKDPEAYQQWLAKEERKRIEERMTLKHKGASKLMKRQTKYGKQAVQDMIQTGKELAAKKELDSDDDDDDEEEDADEEEEMGEKEDGAAKDAHSKQGVIINDDDDDKGEESNEDDDVAAADDDDDGKVGDTEDDAKKDDDDNADKDSGESEDDDEDDDDDNENDDEDEEEENGAEKSKLIDDDNDKDDVDVSVALNENTVRKRTYEEVDKSDDEEGDVREDNDKDDDGDDLENPKHKVDGIDDEDKTKEWKESHGKKSKKRKLETGSIVRPQQFIQVKERVVKKPAIDGSTSSGQSKTKTVSEAMEEDEVMMEFVEEKKQMEERDKLKDIDMTLPGWGEWTGVGIKVSKKKRKRFIIKAPLQPPRKDKHLNAVIISELKDEAIAKHQVSTLPWQYHNVHEFQRSIKQPIGKQWNREEVYKKKITPRNFIKMGQIIEPIDKNDVFKKLDKSTFNSLKSSNDKNKNNFKSNKLRSKNAPKKHKGPK</sequence>
<evidence type="ECO:0000313" key="7">
    <source>
        <dbReference type="EnsemblMetazoa" id="HelroP189225"/>
    </source>
</evidence>
<proteinExistence type="inferred from homology"/>
<feature type="compositionally biased region" description="Basic and acidic residues" evidence="5">
    <location>
        <begin position="378"/>
        <end position="400"/>
    </location>
</feature>
<organism evidence="7 8">
    <name type="scientific">Helobdella robusta</name>
    <name type="common">Californian leech</name>
    <dbReference type="NCBI Taxonomy" id="6412"/>
    <lineage>
        <taxon>Eukaryota</taxon>
        <taxon>Metazoa</taxon>
        <taxon>Spiralia</taxon>
        <taxon>Lophotrochozoa</taxon>
        <taxon>Annelida</taxon>
        <taxon>Clitellata</taxon>
        <taxon>Hirudinea</taxon>
        <taxon>Rhynchobdellida</taxon>
        <taxon>Glossiphoniidae</taxon>
        <taxon>Helobdella</taxon>
    </lineage>
</organism>
<dbReference type="GeneID" id="20211185"/>
<dbReference type="eggNOG" id="KOG2172">
    <property type="taxonomic scope" value="Eukaryota"/>
</dbReference>
<feature type="compositionally biased region" description="Acidic residues" evidence="5">
    <location>
        <begin position="315"/>
        <end position="335"/>
    </location>
</feature>
<comment type="subcellular location">
    <subcellularLocation>
        <location evidence="1">Nucleus</location>
        <location evidence="1">Nucleolus</location>
    </subcellularLocation>
</comment>
<feature type="compositionally biased region" description="Basic residues" evidence="5">
    <location>
        <begin position="721"/>
        <end position="736"/>
    </location>
</feature>
<dbReference type="OMA" id="QVIEPMD"/>
<dbReference type="GO" id="GO:0006364">
    <property type="term" value="P:rRNA processing"/>
    <property type="evidence" value="ECO:0007669"/>
    <property type="project" value="InterPro"/>
</dbReference>
<dbReference type="HOGENOM" id="CLU_012635_1_0_1"/>
<protein>
    <recommendedName>
        <fullName evidence="9">U3 small nucleolar RNA-associated protein 14 homolog A</fullName>
    </recommendedName>
</protein>
<evidence type="ECO:0000256" key="1">
    <source>
        <dbReference type="ARBA" id="ARBA00004604"/>
    </source>
</evidence>
<dbReference type="CTD" id="20211185"/>
<feature type="compositionally biased region" description="Basic residues" evidence="5">
    <location>
        <begin position="282"/>
        <end position="292"/>
    </location>
</feature>
<feature type="region of interest" description="Disordered" evidence="5">
    <location>
        <begin position="282"/>
        <end position="519"/>
    </location>
</feature>
<dbReference type="PANTHER" id="PTHR14150">
    <property type="entry name" value="U3 SMALL NUCLEOLAR RNA-ASSOCIATED PROTEIN 14"/>
    <property type="match status" value="1"/>
</dbReference>
<reference evidence="6 8" key="2">
    <citation type="journal article" date="2013" name="Nature">
        <title>Insights into bilaterian evolution from three spiralian genomes.</title>
        <authorList>
            <person name="Simakov O."/>
            <person name="Marletaz F."/>
            <person name="Cho S.J."/>
            <person name="Edsinger-Gonzales E."/>
            <person name="Havlak P."/>
            <person name="Hellsten U."/>
            <person name="Kuo D.H."/>
            <person name="Larsson T."/>
            <person name="Lv J."/>
            <person name="Arendt D."/>
            <person name="Savage R."/>
            <person name="Osoegawa K."/>
            <person name="de Jong P."/>
            <person name="Grimwood J."/>
            <person name="Chapman J.A."/>
            <person name="Shapiro H."/>
            <person name="Aerts A."/>
            <person name="Otillar R.P."/>
            <person name="Terry A.Y."/>
            <person name="Boore J.L."/>
            <person name="Grigoriev I.V."/>
            <person name="Lindberg D.R."/>
            <person name="Seaver E.C."/>
            <person name="Weisblat D.A."/>
            <person name="Putnam N.H."/>
            <person name="Rokhsar D.S."/>
        </authorList>
    </citation>
    <scope>NUCLEOTIDE SEQUENCE</scope>
</reference>
<keyword evidence="4" id="KW-0539">Nucleus</keyword>
<feature type="region of interest" description="Disordered" evidence="5">
    <location>
        <begin position="537"/>
        <end position="557"/>
    </location>
</feature>
<keyword evidence="3" id="KW-0597">Phosphoprotein</keyword>
<feature type="compositionally biased region" description="Low complexity" evidence="5">
    <location>
        <begin position="541"/>
        <end position="555"/>
    </location>
</feature>
<dbReference type="EMBL" id="KB097495">
    <property type="protein sequence ID" value="ESN96389.1"/>
    <property type="molecule type" value="Genomic_DNA"/>
</dbReference>
<dbReference type="GO" id="GO:0032040">
    <property type="term" value="C:small-subunit processome"/>
    <property type="evidence" value="ECO:0000318"/>
    <property type="project" value="GO_Central"/>
</dbReference>
<evidence type="ECO:0008006" key="9">
    <source>
        <dbReference type="Google" id="ProtNLM"/>
    </source>
</evidence>
<evidence type="ECO:0000256" key="4">
    <source>
        <dbReference type="ARBA" id="ARBA00023242"/>
    </source>
</evidence>
<evidence type="ECO:0000313" key="8">
    <source>
        <dbReference type="Proteomes" id="UP000015101"/>
    </source>
</evidence>
<evidence type="ECO:0000256" key="3">
    <source>
        <dbReference type="ARBA" id="ARBA00022553"/>
    </source>
</evidence>
<dbReference type="STRING" id="6412.T1FQT8"/>
<feature type="compositionally biased region" description="Basic and acidic residues" evidence="5">
    <location>
        <begin position="484"/>
        <end position="507"/>
    </location>
</feature>
<dbReference type="KEGG" id="hro:HELRODRAFT_189225"/>
<dbReference type="RefSeq" id="XP_009025560.1">
    <property type="nucleotide sequence ID" value="XM_009027312.1"/>
</dbReference>
<name>T1FQT8_HELRO</name>
<dbReference type="InParanoid" id="T1FQT8"/>
<dbReference type="PANTHER" id="PTHR14150:SF12">
    <property type="entry name" value="U3 SMALL NUCLEOLAR RNA-ASSOCIATED PROTEIN 14 HOMOLOG A"/>
    <property type="match status" value="1"/>
</dbReference>
<keyword evidence="8" id="KW-1185">Reference proteome</keyword>